<evidence type="ECO:0000313" key="3">
    <source>
        <dbReference type="EMBL" id="MCU6766001.1"/>
    </source>
</evidence>
<reference evidence="3 4" key="1">
    <citation type="journal article" date="2021" name="ISME Commun">
        <title>Automated analysis of genomic sequences facilitates high-throughput and comprehensive description of bacteria.</title>
        <authorList>
            <person name="Hitch T.C.A."/>
        </authorList>
    </citation>
    <scope>NUCLEOTIDE SEQUENCE [LARGE SCALE GENOMIC DNA]</scope>
    <source>
        <strain evidence="3 4">Sanger_23</strain>
    </source>
</reference>
<dbReference type="InterPro" id="IPR023365">
    <property type="entry name" value="Sortase_dom-sf"/>
</dbReference>
<name>A0ABT2TW48_9FIRM</name>
<gene>
    <name evidence="3" type="ORF">OCV61_11325</name>
</gene>
<dbReference type="Gene3D" id="2.40.260.10">
    <property type="entry name" value="Sortase"/>
    <property type="match status" value="1"/>
</dbReference>
<feature type="transmembrane region" description="Helical" evidence="2">
    <location>
        <begin position="249"/>
        <end position="271"/>
    </location>
</feature>
<keyword evidence="1" id="KW-0378">Hydrolase</keyword>
<dbReference type="Pfam" id="PF04203">
    <property type="entry name" value="Sortase"/>
    <property type="match status" value="1"/>
</dbReference>
<comment type="caution">
    <text evidence="3">The sequence shown here is derived from an EMBL/GenBank/DDBJ whole genome shotgun (WGS) entry which is preliminary data.</text>
</comment>
<keyword evidence="4" id="KW-1185">Reference proteome</keyword>
<dbReference type="InterPro" id="IPR005754">
    <property type="entry name" value="Sortase"/>
</dbReference>
<dbReference type="EMBL" id="JAOQJL010000021">
    <property type="protein sequence ID" value="MCU6766001.1"/>
    <property type="molecule type" value="Genomic_DNA"/>
</dbReference>
<evidence type="ECO:0000313" key="4">
    <source>
        <dbReference type="Proteomes" id="UP001652409"/>
    </source>
</evidence>
<sequence length="284" mass="31837">MKKKWGNILIFAIFLVGLITVFYPSISNFWNQHLEKKLMNNYETVVQQLEQQDLTKEMEAARAYNEAHKDNRVPDAFAEGEVKEDAEYENLLNVDQDGVMAILEIPCINVKLPVFHGTRDEDLQKGAGHLIGSSLPVGGKGSHCVIAAHRGLPSAALFTDLNLVRKGDLFFIQVLGETLAYKVDQIKVVEPEETESLQVVKDKDYVTLVTCTPYGVNTQRLLVRGVRTEYTPDLPSENRETRKSLATNYVLAAVISLLLVLVAAVLLWRIGNKKKKQGKNKEKS</sequence>
<protein>
    <submittedName>
        <fullName evidence="3">Class C sortase</fullName>
    </submittedName>
</protein>
<dbReference type="NCBIfam" id="TIGR01076">
    <property type="entry name" value="sortase_fam"/>
    <property type="match status" value="1"/>
</dbReference>
<dbReference type="Proteomes" id="UP001652409">
    <property type="component" value="Unassembled WGS sequence"/>
</dbReference>
<evidence type="ECO:0000256" key="2">
    <source>
        <dbReference type="SAM" id="Phobius"/>
    </source>
</evidence>
<proteinExistence type="predicted"/>
<keyword evidence="2" id="KW-1133">Transmembrane helix</keyword>
<feature type="transmembrane region" description="Helical" evidence="2">
    <location>
        <begin position="7"/>
        <end position="26"/>
    </location>
</feature>
<dbReference type="RefSeq" id="WP_158421922.1">
    <property type="nucleotide sequence ID" value="NZ_JAOQJL010000021.1"/>
</dbReference>
<keyword evidence="2" id="KW-0812">Transmembrane</keyword>
<dbReference type="SUPFAM" id="SSF63817">
    <property type="entry name" value="Sortase"/>
    <property type="match status" value="1"/>
</dbReference>
<dbReference type="NCBIfam" id="NF033745">
    <property type="entry name" value="class_C_sortase"/>
    <property type="match status" value="1"/>
</dbReference>
<evidence type="ECO:0000256" key="1">
    <source>
        <dbReference type="ARBA" id="ARBA00022801"/>
    </source>
</evidence>
<organism evidence="3 4">
    <name type="scientific">Blautia ammoniilytica</name>
    <dbReference type="NCBI Taxonomy" id="2981782"/>
    <lineage>
        <taxon>Bacteria</taxon>
        <taxon>Bacillati</taxon>
        <taxon>Bacillota</taxon>
        <taxon>Clostridia</taxon>
        <taxon>Lachnospirales</taxon>
        <taxon>Lachnospiraceae</taxon>
        <taxon>Blautia</taxon>
    </lineage>
</organism>
<accession>A0ABT2TW48</accession>
<keyword evidence="2" id="KW-0472">Membrane</keyword>
<dbReference type="CDD" id="cd05827">
    <property type="entry name" value="Sortase_C"/>
    <property type="match status" value="1"/>
</dbReference>
<dbReference type="InterPro" id="IPR042002">
    <property type="entry name" value="Sortase_C"/>
</dbReference>